<keyword evidence="2" id="KW-1185">Reference proteome</keyword>
<dbReference type="Proteomes" id="UP000647172">
    <property type="component" value="Unassembled WGS sequence"/>
</dbReference>
<proteinExistence type="predicted"/>
<evidence type="ECO:0000313" key="2">
    <source>
        <dbReference type="Proteomes" id="UP000647172"/>
    </source>
</evidence>
<dbReference type="AlphaFoldDB" id="A0A919JIV5"/>
<organism evidence="1 2">
    <name type="scientific">Actinoplanes nipponensis</name>
    <dbReference type="NCBI Taxonomy" id="135950"/>
    <lineage>
        <taxon>Bacteria</taxon>
        <taxon>Bacillati</taxon>
        <taxon>Actinomycetota</taxon>
        <taxon>Actinomycetes</taxon>
        <taxon>Micromonosporales</taxon>
        <taxon>Micromonosporaceae</taxon>
        <taxon>Actinoplanes</taxon>
    </lineage>
</organism>
<comment type="caution">
    <text evidence="1">The sequence shown here is derived from an EMBL/GenBank/DDBJ whole genome shotgun (WGS) entry which is preliminary data.</text>
</comment>
<accession>A0A919JIV5</accession>
<name>A0A919JIV5_9ACTN</name>
<dbReference type="EMBL" id="BOMQ01000060">
    <property type="protein sequence ID" value="GIE51553.1"/>
    <property type="molecule type" value="Genomic_DNA"/>
</dbReference>
<evidence type="ECO:0000313" key="1">
    <source>
        <dbReference type="EMBL" id="GIE51553.1"/>
    </source>
</evidence>
<sequence>MVRDLARFLAQHLAGSADGTAVLFYLQQQVKQALLEVVSVLRRPALPKLAYQLDQLSDGPPVNRVGKQILRLPLAQPFD</sequence>
<protein>
    <submittedName>
        <fullName evidence="1">Uncharacterized protein</fullName>
    </submittedName>
</protein>
<gene>
    <name evidence="1" type="ORF">Ani05nite_50870</name>
</gene>
<reference evidence="1" key="1">
    <citation type="submission" date="2021-01" db="EMBL/GenBank/DDBJ databases">
        <title>Whole genome shotgun sequence of Actinoplanes nipponensis NBRC 14063.</title>
        <authorList>
            <person name="Komaki H."/>
            <person name="Tamura T."/>
        </authorList>
    </citation>
    <scope>NUCLEOTIDE SEQUENCE</scope>
    <source>
        <strain evidence="1">NBRC 14063</strain>
    </source>
</reference>